<accession>A0A0F3NCF4</accession>
<dbReference type="Pfam" id="PF10396">
    <property type="entry name" value="TrmE_N"/>
    <property type="match status" value="1"/>
</dbReference>
<dbReference type="PANTHER" id="PTHR42714">
    <property type="entry name" value="TRNA MODIFICATION GTPASE GTPBP3"/>
    <property type="match status" value="1"/>
</dbReference>
<keyword evidence="2 7" id="KW-0819">tRNA processing</keyword>
<dbReference type="GO" id="GO:0005525">
    <property type="term" value="F:GTP binding"/>
    <property type="evidence" value="ECO:0007669"/>
    <property type="project" value="UniProtKB-UniRule"/>
</dbReference>
<protein>
    <recommendedName>
        <fullName evidence="7">tRNA modification GTPase MnmE</fullName>
        <ecNumber evidence="7">3.6.-.-</ecNumber>
    </recommendedName>
</protein>
<dbReference type="GO" id="GO:0003924">
    <property type="term" value="F:GTPase activity"/>
    <property type="evidence" value="ECO:0007669"/>
    <property type="project" value="UniProtKB-UniRule"/>
</dbReference>
<evidence type="ECO:0000313" key="10">
    <source>
        <dbReference type="EMBL" id="KJV65758.1"/>
    </source>
</evidence>
<keyword evidence="4 7" id="KW-0378">Hydrolase</keyword>
<evidence type="ECO:0000313" key="11">
    <source>
        <dbReference type="Proteomes" id="UP000033546"/>
    </source>
</evidence>
<keyword evidence="7" id="KW-0460">Magnesium</keyword>
<comment type="function">
    <text evidence="7">Exhibits a very high intrinsic GTPase hydrolysis rate. Involved in the addition of a carboxymethylaminomethyl (cmnm) group at the wobble position (U34) of certain tRNAs, forming tRNA-cmnm(5)s(2)U34.</text>
</comment>
<keyword evidence="7" id="KW-0479">Metal-binding</keyword>
<keyword evidence="6 7" id="KW-0342">GTP-binding</keyword>
<gene>
    <name evidence="7 10" type="primary">trmE</name>
    <name evidence="7" type="synonym">mnmE</name>
    <name evidence="10" type="ORF">EMUCRT_0715</name>
</gene>
<dbReference type="PATRIC" id="fig|1359167.3.peg.690"/>
<dbReference type="InterPro" id="IPR018948">
    <property type="entry name" value="GTP-bd_TrmE_N"/>
</dbReference>
<feature type="domain" description="TrmE-type G" evidence="9">
    <location>
        <begin position="211"/>
        <end position="364"/>
    </location>
</feature>
<reference evidence="10 11" key="1">
    <citation type="submission" date="2015-02" db="EMBL/GenBank/DDBJ databases">
        <title>Genome Sequencing of Rickettsiales.</title>
        <authorList>
            <person name="Daugherty S.C."/>
            <person name="Su Q."/>
            <person name="Abolude K."/>
            <person name="Beier-Sexton M."/>
            <person name="Carlyon J.A."/>
            <person name="Carter R."/>
            <person name="Day N.P."/>
            <person name="Dumler S.J."/>
            <person name="Dyachenko V."/>
            <person name="Godinez A."/>
            <person name="Kurtti T.J."/>
            <person name="Lichay M."/>
            <person name="Mullins K.E."/>
            <person name="Ott S."/>
            <person name="Pappas-Brown V."/>
            <person name="Paris D.H."/>
            <person name="Patel P."/>
            <person name="Richards A.L."/>
            <person name="Sadzewicz L."/>
            <person name="Sears K."/>
            <person name="Seidman D."/>
            <person name="Sengamalay N."/>
            <person name="Stenos J."/>
            <person name="Tallon L.J."/>
            <person name="Vincent G."/>
            <person name="Fraser C.M."/>
            <person name="Munderloh U."/>
            <person name="Dunning-Hotopp J.C."/>
        </authorList>
    </citation>
    <scope>NUCLEOTIDE SEQUENCE [LARGE SCALE GENOMIC DNA]</scope>
    <source>
        <strain evidence="10 11">EmCRT</strain>
    </source>
</reference>
<dbReference type="InterPro" id="IPR031168">
    <property type="entry name" value="G_TrmE"/>
</dbReference>
<dbReference type="PANTHER" id="PTHR42714:SF2">
    <property type="entry name" value="TRNA MODIFICATION GTPASE GTPBP3, MITOCHONDRIAL"/>
    <property type="match status" value="1"/>
</dbReference>
<dbReference type="AlphaFoldDB" id="A0A0F3NCF4"/>
<dbReference type="InterPro" id="IPR027417">
    <property type="entry name" value="P-loop_NTPase"/>
</dbReference>
<comment type="subcellular location">
    <subcellularLocation>
        <location evidence="7">Cytoplasm</location>
    </subcellularLocation>
</comment>
<evidence type="ECO:0000256" key="2">
    <source>
        <dbReference type="ARBA" id="ARBA00022694"/>
    </source>
</evidence>
<dbReference type="InterPro" id="IPR027266">
    <property type="entry name" value="TrmE/GcvT-like"/>
</dbReference>
<dbReference type="GO" id="GO:0002098">
    <property type="term" value="P:tRNA wobble uridine modification"/>
    <property type="evidence" value="ECO:0007669"/>
    <property type="project" value="TreeGrafter"/>
</dbReference>
<feature type="binding site" evidence="7">
    <location>
        <position position="225"/>
    </location>
    <ligand>
        <name>Mg(2+)</name>
        <dbReference type="ChEBI" id="CHEBI:18420"/>
    </ligand>
</feature>
<evidence type="ECO:0000256" key="5">
    <source>
        <dbReference type="ARBA" id="ARBA00022958"/>
    </source>
</evidence>
<feature type="binding site" evidence="7">
    <location>
        <position position="246"/>
    </location>
    <ligand>
        <name>Mg(2+)</name>
        <dbReference type="ChEBI" id="CHEBI:18420"/>
    </ligand>
</feature>
<evidence type="ECO:0000256" key="7">
    <source>
        <dbReference type="HAMAP-Rule" id="MF_00379"/>
    </source>
</evidence>
<dbReference type="PROSITE" id="PS51709">
    <property type="entry name" value="G_TRME"/>
    <property type="match status" value="1"/>
</dbReference>
<evidence type="ECO:0000256" key="1">
    <source>
        <dbReference type="ARBA" id="ARBA00011043"/>
    </source>
</evidence>
<keyword evidence="7" id="KW-0963">Cytoplasm</keyword>
<dbReference type="HAMAP" id="MF_00379">
    <property type="entry name" value="GTPase_MnmE"/>
    <property type="match status" value="1"/>
</dbReference>
<comment type="similarity">
    <text evidence="1 7 8">Belongs to the TRAFAC class TrmE-Era-EngA-EngB-Septin-like GTPase superfamily. TrmE GTPase family.</text>
</comment>
<comment type="caution">
    <text evidence="10">The sequence shown here is derived from an EMBL/GenBank/DDBJ whole genome shotgun (WGS) entry which is preliminary data.</text>
</comment>
<dbReference type="GO" id="GO:0005737">
    <property type="term" value="C:cytoplasm"/>
    <property type="evidence" value="ECO:0007669"/>
    <property type="project" value="UniProtKB-SubCell"/>
</dbReference>
<evidence type="ECO:0000256" key="8">
    <source>
        <dbReference type="RuleBase" id="RU003313"/>
    </source>
</evidence>
<dbReference type="Gene3D" id="3.30.1360.120">
    <property type="entry name" value="Probable tRNA modification gtpase trme, domain 1"/>
    <property type="match status" value="1"/>
</dbReference>
<name>A0A0F3NCF4_9RICK</name>
<dbReference type="CDD" id="cd14858">
    <property type="entry name" value="TrmE_N"/>
    <property type="match status" value="1"/>
</dbReference>
<keyword evidence="3 7" id="KW-0547">Nucleotide-binding</keyword>
<dbReference type="NCBIfam" id="TIGR00450">
    <property type="entry name" value="mnmE_trmE_thdF"/>
    <property type="match status" value="1"/>
</dbReference>
<dbReference type="SUPFAM" id="SSF116878">
    <property type="entry name" value="TrmE connector domain"/>
    <property type="match status" value="1"/>
</dbReference>
<dbReference type="Proteomes" id="UP000033546">
    <property type="component" value="Unassembled WGS sequence"/>
</dbReference>
<dbReference type="RefSeq" id="WP_045804992.1">
    <property type="nucleotide sequence ID" value="NZ_LANU01000002.1"/>
</dbReference>
<dbReference type="NCBIfam" id="TIGR00231">
    <property type="entry name" value="small_GTP"/>
    <property type="match status" value="1"/>
</dbReference>
<dbReference type="CDD" id="cd04164">
    <property type="entry name" value="trmE"/>
    <property type="match status" value="1"/>
</dbReference>
<dbReference type="InterPro" id="IPR004520">
    <property type="entry name" value="GTPase_MnmE"/>
</dbReference>
<comment type="cofactor">
    <cofactor evidence="7">
        <name>K(+)</name>
        <dbReference type="ChEBI" id="CHEBI:29103"/>
    </cofactor>
    <text evidence="7">Binds 1 potassium ion per subunit.</text>
</comment>
<dbReference type="NCBIfam" id="NF003661">
    <property type="entry name" value="PRK05291.1-3"/>
    <property type="match status" value="1"/>
</dbReference>
<evidence type="ECO:0000259" key="9">
    <source>
        <dbReference type="PROSITE" id="PS51709"/>
    </source>
</evidence>
<dbReference type="GO" id="GO:0046872">
    <property type="term" value="F:metal ion binding"/>
    <property type="evidence" value="ECO:0007669"/>
    <property type="project" value="UniProtKB-KW"/>
</dbReference>
<feature type="binding site" evidence="7">
    <location>
        <position position="20"/>
    </location>
    <ligand>
        <name>(6S)-5-formyl-5,6,7,8-tetrahydrofolate</name>
        <dbReference type="ChEBI" id="CHEBI:57457"/>
    </ligand>
</feature>
<feature type="binding site" evidence="7">
    <location>
        <begin position="221"/>
        <end position="226"/>
    </location>
    <ligand>
        <name>GTP</name>
        <dbReference type="ChEBI" id="CHEBI:37565"/>
    </ligand>
</feature>
<comment type="subunit">
    <text evidence="7">Homodimer. Heterotetramer of two MnmE and two MnmG subunits.</text>
</comment>
<dbReference type="InterPro" id="IPR027368">
    <property type="entry name" value="MnmE_dom2"/>
</dbReference>
<organism evidence="10 11">
    <name type="scientific">Ehrlichia cf. muris str. EmCRT</name>
    <dbReference type="NCBI Taxonomy" id="1359167"/>
    <lineage>
        <taxon>Bacteria</taxon>
        <taxon>Pseudomonadati</taxon>
        <taxon>Pseudomonadota</taxon>
        <taxon>Alphaproteobacteria</taxon>
        <taxon>Rickettsiales</taxon>
        <taxon>Anaplasmataceae</taxon>
        <taxon>Ehrlichia</taxon>
    </lineage>
</organism>
<feature type="binding site" evidence="7">
    <location>
        <begin position="240"/>
        <end position="246"/>
    </location>
    <ligand>
        <name>GTP</name>
        <dbReference type="ChEBI" id="CHEBI:37565"/>
    </ligand>
</feature>
<feature type="binding site" evidence="7">
    <location>
        <position position="78"/>
    </location>
    <ligand>
        <name>(6S)-5-formyl-5,6,7,8-tetrahydrofolate</name>
        <dbReference type="ChEBI" id="CHEBI:57457"/>
    </ligand>
</feature>
<dbReference type="EMBL" id="LANU01000002">
    <property type="protein sequence ID" value="KJV65758.1"/>
    <property type="molecule type" value="Genomic_DNA"/>
</dbReference>
<dbReference type="Gene3D" id="3.40.50.300">
    <property type="entry name" value="P-loop containing nucleotide triphosphate hydrolases"/>
    <property type="match status" value="1"/>
</dbReference>
<dbReference type="InterPro" id="IPR006073">
    <property type="entry name" value="GTP-bd"/>
</dbReference>
<dbReference type="InterPro" id="IPR005225">
    <property type="entry name" value="Small_GTP-bd"/>
</dbReference>
<evidence type="ECO:0000256" key="4">
    <source>
        <dbReference type="ARBA" id="ARBA00022801"/>
    </source>
</evidence>
<dbReference type="GO" id="GO:0030488">
    <property type="term" value="P:tRNA methylation"/>
    <property type="evidence" value="ECO:0007669"/>
    <property type="project" value="TreeGrafter"/>
</dbReference>
<feature type="binding site" evidence="7">
    <location>
        <position position="439"/>
    </location>
    <ligand>
        <name>(6S)-5-formyl-5,6,7,8-tetrahydrofolate</name>
        <dbReference type="ChEBI" id="CHEBI:57457"/>
    </ligand>
</feature>
<feature type="binding site" evidence="7">
    <location>
        <begin position="265"/>
        <end position="268"/>
    </location>
    <ligand>
        <name>GTP</name>
        <dbReference type="ChEBI" id="CHEBI:37565"/>
    </ligand>
</feature>
<dbReference type="Gene3D" id="1.20.120.430">
    <property type="entry name" value="tRNA modification GTPase MnmE domain 2"/>
    <property type="match status" value="1"/>
</dbReference>
<proteinExistence type="inferred from homology"/>
<feature type="binding site" evidence="7">
    <location>
        <position position="116"/>
    </location>
    <ligand>
        <name>(6S)-5-formyl-5,6,7,8-tetrahydrofolate</name>
        <dbReference type="ChEBI" id="CHEBI:57457"/>
    </ligand>
</feature>
<dbReference type="SUPFAM" id="SSF52540">
    <property type="entry name" value="P-loop containing nucleoside triphosphate hydrolases"/>
    <property type="match status" value="1"/>
</dbReference>
<evidence type="ECO:0000256" key="3">
    <source>
        <dbReference type="ARBA" id="ARBA00022741"/>
    </source>
</evidence>
<dbReference type="Pfam" id="PF12631">
    <property type="entry name" value="MnmE_helical"/>
    <property type="match status" value="1"/>
</dbReference>
<dbReference type="InterPro" id="IPR025867">
    <property type="entry name" value="MnmE_helical"/>
</dbReference>
<dbReference type="Pfam" id="PF01926">
    <property type="entry name" value="MMR_HSR1"/>
    <property type="match status" value="1"/>
</dbReference>
<comment type="caution">
    <text evidence="7">Lacks conserved residue(s) required for the propagation of feature annotation.</text>
</comment>
<keyword evidence="5 7" id="KW-0630">Potassium</keyword>
<evidence type="ECO:0000256" key="6">
    <source>
        <dbReference type="ARBA" id="ARBA00023134"/>
    </source>
</evidence>
<dbReference type="EC" id="3.6.-.-" evidence="7"/>
<sequence length="439" mass="49063">MTTIFALCTPWGKSGVAVIRISGKDAAKAFVHFRISNNIKPRTATFTPLYNKNGEVIDEIIVVYFVAPHSFTGEDVIEFHTHGSPAVIKMILAELGKIFIPAGPGEFSLRAFLNNKVDLTKAEAIVDLINSETEMQAKQAIRQMSGALEKLYQSWRQQLIDMLSNIEAYIDFPEEVNSSAIANIDDSLNNLQKSLENHLNDDRRGERLRQGIYVAIVGEPNSGKSTLFNHLAKRDIAIVSEYAGTTRDPLEAHIDVAGYPIIIIDTAGIRDSSDPVEQEGIRRAKLRAENADFKIVMLPYEKRNIFNSEVMNLIDDKSICVLSKADDVTDQKLISVFNFSFSPISMYCNAGIENLLSSIKHKVEKDFHSCSANPFITSERQRTHIQNTLNIIKTIDLKLPMEIISEDLRLSVRELGKIVGVISDEDILDNVFSKFCIGK</sequence>